<protein>
    <submittedName>
        <fullName evidence="2">Uncharacterized protein</fullName>
    </submittedName>
</protein>
<keyword evidence="1" id="KW-0812">Transmembrane</keyword>
<keyword evidence="1" id="KW-1133">Transmembrane helix</keyword>
<evidence type="ECO:0000313" key="3">
    <source>
        <dbReference type="Proteomes" id="UP000279372"/>
    </source>
</evidence>
<keyword evidence="1" id="KW-0472">Membrane</keyword>
<feature type="transmembrane region" description="Helical" evidence="1">
    <location>
        <begin position="29"/>
        <end position="47"/>
    </location>
</feature>
<dbReference type="Proteomes" id="UP000279372">
    <property type="component" value="Unassembled WGS sequence"/>
</dbReference>
<evidence type="ECO:0000256" key="1">
    <source>
        <dbReference type="SAM" id="Phobius"/>
    </source>
</evidence>
<dbReference type="EMBL" id="RBQB01000355">
    <property type="protein sequence ID" value="RMO79779.1"/>
    <property type="molecule type" value="Genomic_DNA"/>
</dbReference>
<proteinExistence type="predicted"/>
<reference evidence="2 3" key="1">
    <citation type="submission" date="2018-08" db="EMBL/GenBank/DDBJ databases">
        <title>Recombination of ecologically and evolutionarily significant loci maintains genetic cohesion in the Pseudomonas syringae species complex.</title>
        <authorList>
            <person name="Dillon M."/>
            <person name="Thakur S."/>
            <person name="Almeida R.N.D."/>
            <person name="Weir B.S."/>
            <person name="Guttman D.S."/>
        </authorList>
    </citation>
    <scope>NUCLEOTIDE SEQUENCE [LARGE SCALE GENOMIC DNA]</scope>
    <source>
        <strain evidence="2 3">ICMP 8902</strain>
    </source>
</reference>
<gene>
    <name evidence="2" type="ORF">ALQ33_200150</name>
</gene>
<name>A0A3M3YCE9_9PSED</name>
<dbReference type="AlphaFoldDB" id="A0A3M3YCE9"/>
<comment type="caution">
    <text evidence="2">The sequence shown here is derived from an EMBL/GenBank/DDBJ whole genome shotgun (WGS) entry which is preliminary data.</text>
</comment>
<accession>A0A3M3YCE9</accession>
<organism evidence="2 3">
    <name type="scientific">Pseudomonas syringae pv. philadelphi</name>
    <dbReference type="NCBI Taxonomy" id="251706"/>
    <lineage>
        <taxon>Bacteria</taxon>
        <taxon>Pseudomonadati</taxon>
        <taxon>Pseudomonadota</taxon>
        <taxon>Gammaproteobacteria</taxon>
        <taxon>Pseudomonadales</taxon>
        <taxon>Pseudomonadaceae</taxon>
        <taxon>Pseudomonas</taxon>
    </lineage>
</organism>
<sequence>MPSFFASTETQKARFMGGLLTYVSQIDKIAFFALLLQGTFSLFHFFANGPLYLCP</sequence>
<evidence type="ECO:0000313" key="2">
    <source>
        <dbReference type="EMBL" id="RMO79779.1"/>
    </source>
</evidence>